<evidence type="ECO:0000256" key="1">
    <source>
        <dbReference type="ARBA" id="ARBA00040125"/>
    </source>
</evidence>
<proteinExistence type="predicted"/>
<evidence type="ECO:0000256" key="3">
    <source>
        <dbReference type="SAM" id="Phobius"/>
    </source>
</evidence>
<dbReference type="SUPFAM" id="SSF53474">
    <property type="entry name" value="alpha/beta-Hydrolases"/>
    <property type="match status" value="1"/>
</dbReference>
<sequence>MSQEFGGVPIALPKSRSIYAVVVAVLLAFLLFYYYYGSLLTILLLFTITSFCFYYLQDMLLYHPDLPANSRIYVPIPKMHNLPHESVSIHTPDKVTLHAFWVSQPKERSKAVPTFVYFHGNAGNMGHRMQNIWGIFNHLHCNILMIDYRGYGFSTGVPSEKGLSLDARAVIDYLYTRNDLDHTKIVLFGRSLGGAVVIDVAADTVYSQKIMCAIVENTFTSIPEMAVELVHPSANLIPRCCFKNKYLSSWKIGKCSVPFLFISGLADNLVPPRMMRTLYMKCGSEQKRILEFIGGAHNDTWIMDGYYQGIHQFLVECQSISTAPLEKPPEKSNVWHEIQDV</sequence>
<dbReference type="InterPro" id="IPR029058">
    <property type="entry name" value="AB_hydrolase_fold"/>
</dbReference>
<evidence type="ECO:0000259" key="4">
    <source>
        <dbReference type="Pfam" id="PF00561"/>
    </source>
</evidence>
<dbReference type="PANTHER" id="PTHR12277">
    <property type="entry name" value="ALPHA/BETA HYDROLASE DOMAIN-CONTAINING PROTEIN"/>
    <property type="match status" value="1"/>
</dbReference>
<keyword evidence="5" id="KW-0378">Hydrolase</keyword>
<keyword evidence="3" id="KW-0812">Transmembrane</keyword>
<dbReference type="PANTHER" id="PTHR12277:SF81">
    <property type="entry name" value="PROTEIN ABHD13"/>
    <property type="match status" value="1"/>
</dbReference>
<evidence type="ECO:0000313" key="5">
    <source>
        <dbReference type="EMBL" id="JAC56006.1"/>
    </source>
</evidence>
<dbReference type="AlphaFoldDB" id="A0A034WK93"/>
<dbReference type="CTD" id="44441"/>
<dbReference type="EMBL" id="GAKP01002946">
    <property type="protein sequence ID" value="JAC56006.1"/>
    <property type="molecule type" value="Transcribed_RNA"/>
</dbReference>
<feature type="domain" description="AB hydrolase-1" evidence="4">
    <location>
        <begin position="113"/>
        <end position="219"/>
    </location>
</feature>
<feature type="transmembrane region" description="Helical" evidence="3">
    <location>
        <begin position="42"/>
        <end position="62"/>
    </location>
</feature>
<dbReference type="GO" id="GO:0016020">
    <property type="term" value="C:membrane"/>
    <property type="evidence" value="ECO:0007669"/>
    <property type="project" value="TreeGrafter"/>
</dbReference>
<dbReference type="InterPro" id="IPR000073">
    <property type="entry name" value="AB_hydrolase_1"/>
</dbReference>
<accession>A0A034WK93</accession>
<dbReference type="Pfam" id="PF00561">
    <property type="entry name" value="Abhydrolase_1"/>
    <property type="match status" value="1"/>
</dbReference>
<dbReference type="RefSeq" id="XP_011202526.2">
    <property type="nucleotide sequence ID" value="XM_011204224.4"/>
</dbReference>
<keyword evidence="3" id="KW-0472">Membrane</keyword>
<dbReference type="GO" id="GO:0008474">
    <property type="term" value="F:palmitoyl-(protein) hydrolase activity"/>
    <property type="evidence" value="ECO:0007669"/>
    <property type="project" value="TreeGrafter"/>
</dbReference>
<dbReference type="OrthoDB" id="10249433at2759"/>
<dbReference type="KEGG" id="bdr:105225653"/>
<keyword evidence="3" id="KW-1133">Transmembrane helix</keyword>
<evidence type="ECO:0000256" key="2">
    <source>
        <dbReference type="ARBA" id="ARBA00042701"/>
    </source>
</evidence>
<name>A0A034WK93_BACDO</name>
<feature type="transmembrane region" description="Helical" evidence="3">
    <location>
        <begin position="18"/>
        <end position="36"/>
    </location>
</feature>
<dbReference type="GeneID" id="105225653"/>
<dbReference type="Gene3D" id="3.40.50.1820">
    <property type="entry name" value="alpha/beta hydrolase"/>
    <property type="match status" value="1"/>
</dbReference>
<gene>
    <name evidence="5" type="primary">ABHDD</name>
</gene>
<organism evidence="5">
    <name type="scientific">Bactrocera dorsalis</name>
    <name type="common">Oriental fruit fly</name>
    <name type="synonym">Dacus dorsalis</name>
    <dbReference type="NCBI Taxonomy" id="27457"/>
    <lineage>
        <taxon>Eukaryota</taxon>
        <taxon>Metazoa</taxon>
        <taxon>Ecdysozoa</taxon>
        <taxon>Arthropoda</taxon>
        <taxon>Hexapoda</taxon>
        <taxon>Insecta</taxon>
        <taxon>Pterygota</taxon>
        <taxon>Neoptera</taxon>
        <taxon>Endopterygota</taxon>
        <taxon>Diptera</taxon>
        <taxon>Brachycera</taxon>
        <taxon>Muscomorpha</taxon>
        <taxon>Tephritoidea</taxon>
        <taxon>Tephritidae</taxon>
        <taxon>Bactrocera</taxon>
        <taxon>Bactrocera</taxon>
    </lineage>
</organism>
<protein>
    <recommendedName>
        <fullName evidence="1">Protein ABHD13</fullName>
    </recommendedName>
    <alternativeName>
        <fullName evidence="2">Alpha/beta hydrolase domain-containing protein 13</fullName>
    </alternativeName>
</protein>
<reference evidence="5" key="1">
    <citation type="journal article" date="2014" name="BMC Genomics">
        <title>Characterizing the developmental transcriptome of the oriental fruit fly, Bactrocera dorsalis (Diptera: Tephritidae) through comparative genomic analysis with Drosophila melanogaster utilizing modENCODE datasets.</title>
        <authorList>
            <person name="Geib S.M."/>
            <person name="Calla B."/>
            <person name="Hall B."/>
            <person name="Hou S."/>
            <person name="Manoukis N.C."/>
        </authorList>
    </citation>
    <scope>NUCLEOTIDE SEQUENCE</scope>
    <source>
        <strain evidence="5">Punador</strain>
    </source>
</reference>